<feature type="domain" description="SCP" evidence="2">
    <location>
        <begin position="9"/>
        <end position="140"/>
    </location>
</feature>
<keyword evidence="1" id="KW-0472">Membrane</keyword>
<dbReference type="PANTHER" id="PTHR10334">
    <property type="entry name" value="CYSTEINE-RICH SECRETORY PROTEIN-RELATED"/>
    <property type="match status" value="1"/>
</dbReference>
<evidence type="ECO:0000313" key="3">
    <source>
        <dbReference type="EMBL" id="KAJ8447498.1"/>
    </source>
</evidence>
<dbReference type="InterPro" id="IPR014044">
    <property type="entry name" value="CAP_dom"/>
</dbReference>
<dbReference type="OrthoDB" id="337038at2759"/>
<dbReference type="Pfam" id="PF00188">
    <property type="entry name" value="CAP"/>
    <property type="match status" value="2"/>
</dbReference>
<evidence type="ECO:0000259" key="2">
    <source>
        <dbReference type="SMART" id="SM00198"/>
    </source>
</evidence>
<dbReference type="InterPro" id="IPR001283">
    <property type="entry name" value="CRISP-related"/>
</dbReference>
<comment type="caution">
    <text evidence="3">The sequence shown here is derived from an EMBL/GenBank/DDBJ whole genome shotgun (WGS) entry which is preliminary data.</text>
</comment>
<accession>A0A9Q1KRD7</accession>
<dbReference type="SUPFAM" id="SSF55797">
    <property type="entry name" value="PR-1-like"/>
    <property type="match status" value="2"/>
</dbReference>
<sequence>MSATSDANDAQKEFLDAHNAARAVVGVAPLAWNWTLTMYAQEFANRVKQTCDNTEESSGPYGENTVSGYGAFTTTDAVSQWVEEKVNYDHHLNSRVNGTECKHYKQVVWRASVHLGCASVLCGAVALIFTLTLSFKPQPASCLSQDERTTFLSIHNDARAEVGVSPLSWDHKLESYAQAFANTAKPSCSPEGPRPKGGPYGESTASGYGAFGAWDTSMTWIGEKGYYDYASNSCVKGDCKHYTQMVWRNTKRIGCGIVSCGAGWPFVVCEYDPPGNIPGQRPY</sequence>
<dbReference type="FunFam" id="3.40.33.10:FF:000004">
    <property type="entry name" value="CAP, cysteine-rich secretory protein, antigen 5"/>
    <property type="match status" value="1"/>
</dbReference>
<dbReference type="Gene3D" id="3.40.33.10">
    <property type="entry name" value="CAP"/>
    <property type="match status" value="2"/>
</dbReference>
<name>A0A9Q1KRD7_9CARY</name>
<dbReference type="SMART" id="SM00198">
    <property type="entry name" value="SCP"/>
    <property type="match status" value="2"/>
</dbReference>
<dbReference type="EMBL" id="JAKOGI010000038">
    <property type="protein sequence ID" value="KAJ8447498.1"/>
    <property type="molecule type" value="Genomic_DNA"/>
</dbReference>
<feature type="transmembrane region" description="Helical" evidence="1">
    <location>
        <begin position="112"/>
        <end position="135"/>
    </location>
</feature>
<dbReference type="InterPro" id="IPR035940">
    <property type="entry name" value="CAP_sf"/>
</dbReference>
<keyword evidence="1" id="KW-0812">Transmembrane</keyword>
<keyword evidence="4" id="KW-1185">Reference proteome</keyword>
<protein>
    <recommendedName>
        <fullName evidence="2">SCP domain-containing protein</fullName>
    </recommendedName>
</protein>
<dbReference type="PRINTS" id="PR00837">
    <property type="entry name" value="V5TPXLIKE"/>
</dbReference>
<proteinExistence type="predicted"/>
<dbReference type="Proteomes" id="UP001153076">
    <property type="component" value="Unassembled WGS sequence"/>
</dbReference>
<evidence type="ECO:0000313" key="4">
    <source>
        <dbReference type="Proteomes" id="UP001153076"/>
    </source>
</evidence>
<keyword evidence="1" id="KW-1133">Transmembrane helix</keyword>
<gene>
    <name evidence="3" type="ORF">Cgig2_019492</name>
</gene>
<evidence type="ECO:0000256" key="1">
    <source>
        <dbReference type="SAM" id="Phobius"/>
    </source>
</evidence>
<feature type="domain" description="SCP" evidence="2">
    <location>
        <begin position="146"/>
        <end position="279"/>
    </location>
</feature>
<organism evidence="3 4">
    <name type="scientific">Carnegiea gigantea</name>
    <dbReference type="NCBI Taxonomy" id="171969"/>
    <lineage>
        <taxon>Eukaryota</taxon>
        <taxon>Viridiplantae</taxon>
        <taxon>Streptophyta</taxon>
        <taxon>Embryophyta</taxon>
        <taxon>Tracheophyta</taxon>
        <taxon>Spermatophyta</taxon>
        <taxon>Magnoliopsida</taxon>
        <taxon>eudicotyledons</taxon>
        <taxon>Gunneridae</taxon>
        <taxon>Pentapetalae</taxon>
        <taxon>Caryophyllales</taxon>
        <taxon>Cactineae</taxon>
        <taxon>Cactaceae</taxon>
        <taxon>Cactoideae</taxon>
        <taxon>Echinocereeae</taxon>
        <taxon>Carnegiea</taxon>
    </lineage>
</organism>
<reference evidence="3" key="1">
    <citation type="submission" date="2022-04" db="EMBL/GenBank/DDBJ databases">
        <title>Carnegiea gigantea Genome sequencing and assembly v2.</title>
        <authorList>
            <person name="Copetti D."/>
            <person name="Sanderson M.J."/>
            <person name="Burquez A."/>
            <person name="Wojciechowski M.F."/>
        </authorList>
    </citation>
    <scope>NUCLEOTIDE SEQUENCE</scope>
    <source>
        <strain evidence="3">SGP5-SGP5p</strain>
        <tissue evidence="3">Aerial part</tissue>
    </source>
</reference>
<dbReference type="AlphaFoldDB" id="A0A9Q1KRD7"/>